<dbReference type="InterPro" id="IPR013324">
    <property type="entry name" value="RNA_pol_sigma_r3/r4-like"/>
</dbReference>
<evidence type="ECO:0000256" key="1">
    <source>
        <dbReference type="ARBA" id="ARBA00010641"/>
    </source>
</evidence>
<feature type="domain" description="RNA polymerase sigma factor 70 region 4 type 2" evidence="6">
    <location>
        <begin position="121"/>
        <end position="172"/>
    </location>
</feature>
<dbReference type="EMBL" id="JPIU01000037">
    <property type="protein sequence ID" value="KIO45957.1"/>
    <property type="molecule type" value="Genomic_DNA"/>
</dbReference>
<feature type="domain" description="RNA polymerase sigma-70 region 2" evidence="5">
    <location>
        <begin position="24"/>
        <end position="88"/>
    </location>
</feature>
<comment type="similarity">
    <text evidence="1">Belongs to the sigma-70 factor family. ECF subfamily.</text>
</comment>
<dbReference type="GO" id="GO:0016987">
    <property type="term" value="F:sigma factor activity"/>
    <property type="evidence" value="ECO:0007669"/>
    <property type="project" value="UniProtKB-KW"/>
</dbReference>
<accession>A0A0C3NII1</accession>
<evidence type="ECO:0000256" key="2">
    <source>
        <dbReference type="ARBA" id="ARBA00023015"/>
    </source>
</evidence>
<dbReference type="PANTHER" id="PTHR43133">
    <property type="entry name" value="RNA POLYMERASE ECF-TYPE SIGMA FACTO"/>
    <property type="match status" value="1"/>
</dbReference>
<dbReference type="InterPro" id="IPR014284">
    <property type="entry name" value="RNA_pol_sigma-70_dom"/>
</dbReference>
<dbReference type="NCBIfam" id="TIGR02985">
    <property type="entry name" value="Sig70_bacteroi1"/>
    <property type="match status" value="1"/>
</dbReference>
<dbReference type="InterPro" id="IPR039425">
    <property type="entry name" value="RNA_pol_sigma-70-like"/>
</dbReference>
<dbReference type="Proteomes" id="UP000031980">
    <property type="component" value="Unassembled WGS sequence"/>
</dbReference>
<gene>
    <name evidence="8" type="ORF">BA92_05805</name>
    <name evidence="7" type="ORF">IE90_11850</name>
</gene>
<evidence type="ECO:0000259" key="5">
    <source>
        <dbReference type="Pfam" id="PF04542"/>
    </source>
</evidence>
<dbReference type="Pfam" id="PF04542">
    <property type="entry name" value="Sigma70_r2"/>
    <property type="match status" value="1"/>
</dbReference>
<dbReference type="Gene3D" id="1.10.10.10">
    <property type="entry name" value="Winged helix-like DNA-binding domain superfamily/Winged helix DNA-binding domain"/>
    <property type="match status" value="1"/>
</dbReference>
<dbReference type="Pfam" id="PF08281">
    <property type="entry name" value="Sigma70_r4_2"/>
    <property type="match status" value="1"/>
</dbReference>
<dbReference type="Proteomes" id="UP000031937">
    <property type="component" value="Unassembled WGS sequence"/>
</dbReference>
<proteinExistence type="inferred from homology"/>
<evidence type="ECO:0000313" key="9">
    <source>
        <dbReference type="Proteomes" id="UP000031937"/>
    </source>
</evidence>
<dbReference type="RefSeq" id="WP_041503973.1">
    <property type="nucleotide sequence ID" value="NZ_JPIT01000031.1"/>
</dbReference>
<organism evidence="8 10">
    <name type="scientific">Sanguibacteroides justesenii</name>
    <dbReference type="NCBI Taxonomy" id="1547597"/>
    <lineage>
        <taxon>Bacteria</taxon>
        <taxon>Pseudomonadati</taxon>
        <taxon>Bacteroidota</taxon>
        <taxon>Bacteroidia</taxon>
        <taxon>Bacteroidales</taxon>
        <taxon>Porphyromonadaceae</taxon>
        <taxon>Sanguibacteroides</taxon>
    </lineage>
</organism>
<dbReference type="NCBIfam" id="TIGR02937">
    <property type="entry name" value="sigma70-ECF"/>
    <property type="match status" value="1"/>
</dbReference>
<dbReference type="GO" id="GO:0006352">
    <property type="term" value="P:DNA-templated transcription initiation"/>
    <property type="evidence" value="ECO:0007669"/>
    <property type="project" value="InterPro"/>
</dbReference>
<protein>
    <submittedName>
        <fullName evidence="8">RNA polymerase sigma70</fullName>
    </submittedName>
</protein>
<sequence>MSINPEQILQGVNEKDVKAWKSVYVSYYAALCAYANRLIKDVVVSEDLVQEVLCNVWRSDRKFEQVGDFTFYLYRAVYNQAMMHIRSLKCKEQHLRQMLRECQEEFSEEVFADTVREELLRQLYRYINELPEDRRKIMLLSIKGFSGQEIADQLGITIHTVKTQKNRSFKFLREKLKDSVFFILLTYYV</sequence>
<dbReference type="Gene3D" id="1.10.1740.10">
    <property type="match status" value="1"/>
</dbReference>
<name>A0A0C3NII1_9PORP</name>
<dbReference type="InterPro" id="IPR036388">
    <property type="entry name" value="WH-like_DNA-bd_sf"/>
</dbReference>
<keyword evidence="2" id="KW-0805">Transcription regulation</keyword>
<evidence type="ECO:0000256" key="4">
    <source>
        <dbReference type="ARBA" id="ARBA00023163"/>
    </source>
</evidence>
<dbReference type="OrthoDB" id="9782991at2"/>
<keyword evidence="10" id="KW-1185">Reference proteome</keyword>
<dbReference type="InterPro" id="IPR007627">
    <property type="entry name" value="RNA_pol_sigma70_r2"/>
</dbReference>
<evidence type="ECO:0000259" key="6">
    <source>
        <dbReference type="Pfam" id="PF08281"/>
    </source>
</evidence>
<evidence type="ECO:0000256" key="3">
    <source>
        <dbReference type="ARBA" id="ARBA00023082"/>
    </source>
</evidence>
<comment type="caution">
    <text evidence="8">The sequence shown here is derived from an EMBL/GenBank/DDBJ whole genome shotgun (WGS) entry which is preliminary data.</text>
</comment>
<dbReference type="InterPro" id="IPR013249">
    <property type="entry name" value="RNA_pol_sigma70_r4_t2"/>
</dbReference>
<dbReference type="EMBL" id="JPIT01000031">
    <property type="protein sequence ID" value="KIO43793.1"/>
    <property type="molecule type" value="Genomic_DNA"/>
</dbReference>
<dbReference type="PANTHER" id="PTHR43133:SF46">
    <property type="entry name" value="RNA POLYMERASE SIGMA-70 FACTOR ECF SUBFAMILY"/>
    <property type="match status" value="1"/>
</dbReference>
<evidence type="ECO:0000313" key="7">
    <source>
        <dbReference type="EMBL" id="KIO43793.1"/>
    </source>
</evidence>
<dbReference type="SUPFAM" id="SSF88946">
    <property type="entry name" value="Sigma2 domain of RNA polymerase sigma factors"/>
    <property type="match status" value="1"/>
</dbReference>
<reference evidence="8 10" key="1">
    <citation type="submission" date="2014-07" db="EMBL/GenBank/DDBJ databases">
        <title>Porphyromonadaceae bacterium OUH 308042 = ATCC BAA-2681 = DSM 28342 draft genome.</title>
        <authorList>
            <person name="Sydenham T.V."/>
            <person name="Hasman H."/>
            <person name="Justensen U.S."/>
        </authorList>
    </citation>
    <scope>NUCLEOTIDE SEQUENCE [LARGE SCALE GENOMIC DNA]</scope>
    <source>
        <strain evidence="8 10">OUH 308042</strain>
    </source>
</reference>
<reference evidence="7 9" key="2">
    <citation type="submission" date="2014-07" db="EMBL/GenBank/DDBJ databases">
        <title>Porphyromonadaceae bacterium OUH 334697 = ATCC BAA-2682 = DSM 28341 draft genome.</title>
        <authorList>
            <person name="Sydenham T.V."/>
            <person name="Hasman H."/>
            <person name="Justesen U.S."/>
        </authorList>
    </citation>
    <scope>NUCLEOTIDE SEQUENCE [LARGE SCALE GENOMIC DNA]</scope>
    <source>
        <strain evidence="7 9">OUH 334697</strain>
    </source>
</reference>
<dbReference type="AlphaFoldDB" id="A0A0C3NII1"/>
<dbReference type="InterPro" id="IPR013325">
    <property type="entry name" value="RNA_pol_sigma_r2"/>
</dbReference>
<dbReference type="GO" id="GO:0003677">
    <property type="term" value="F:DNA binding"/>
    <property type="evidence" value="ECO:0007669"/>
    <property type="project" value="InterPro"/>
</dbReference>
<evidence type="ECO:0000313" key="8">
    <source>
        <dbReference type="EMBL" id="KIO45957.1"/>
    </source>
</evidence>
<keyword evidence="4" id="KW-0804">Transcription</keyword>
<dbReference type="SUPFAM" id="SSF88659">
    <property type="entry name" value="Sigma3 and sigma4 domains of RNA polymerase sigma factors"/>
    <property type="match status" value="1"/>
</dbReference>
<evidence type="ECO:0000313" key="10">
    <source>
        <dbReference type="Proteomes" id="UP000031980"/>
    </source>
</evidence>
<dbReference type="InterPro" id="IPR014327">
    <property type="entry name" value="RNA_pol_sigma70_bacteroid"/>
</dbReference>
<keyword evidence="3" id="KW-0731">Sigma factor</keyword>